<dbReference type="InterPro" id="IPR000652">
    <property type="entry name" value="Triosephosphate_isomerase"/>
</dbReference>
<dbReference type="GO" id="GO:0019563">
    <property type="term" value="P:glycerol catabolic process"/>
    <property type="evidence" value="ECO:0007669"/>
    <property type="project" value="TreeGrafter"/>
</dbReference>
<comment type="subunit">
    <text evidence="5">Homodimer.</text>
</comment>
<reference evidence="12" key="1">
    <citation type="journal article" date="2021" name="Sci. Adv.">
        <title>The American lobster genome reveals insights on longevity, neural, and immune adaptations.</title>
        <authorList>
            <person name="Polinski J.M."/>
            <person name="Zimin A.V."/>
            <person name="Clark K.F."/>
            <person name="Kohn A.B."/>
            <person name="Sadowski N."/>
            <person name="Timp W."/>
            <person name="Ptitsyn A."/>
            <person name="Khanna P."/>
            <person name="Romanova D.Y."/>
            <person name="Williams P."/>
            <person name="Greenwood S.J."/>
            <person name="Moroz L.L."/>
            <person name="Walt D.R."/>
            <person name="Bodnar A.G."/>
        </authorList>
    </citation>
    <scope>NUCLEOTIDE SEQUENCE</scope>
    <source>
        <strain evidence="12">GMGI-L3</strain>
    </source>
</reference>
<dbReference type="EC" id="5.3.1.1" evidence="6 10"/>
<keyword evidence="13" id="KW-1185">Reference proteome</keyword>
<keyword evidence="8 10" id="KW-0312">Gluconeogenesis</keyword>
<dbReference type="GO" id="GO:0006096">
    <property type="term" value="P:glycolytic process"/>
    <property type="evidence" value="ECO:0007669"/>
    <property type="project" value="UniProtKB-UniPathway"/>
</dbReference>
<dbReference type="Gene3D" id="3.20.20.70">
    <property type="entry name" value="Aldolase class I"/>
    <property type="match status" value="1"/>
</dbReference>
<dbReference type="PROSITE" id="PS51440">
    <property type="entry name" value="TIM_2"/>
    <property type="match status" value="1"/>
</dbReference>
<keyword evidence="9 10" id="KW-0413">Isomerase</keyword>
<comment type="similarity">
    <text evidence="4 10">Belongs to the triosephosphate isomerase family.</text>
</comment>
<dbReference type="Pfam" id="PF00121">
    <property type="entry name" value="TIM"/>
    <property type="match status" value="1"/>
</dbReference>
<proteinExistence type="inferred from homology"/>
<dbReference type="UniPathway" id="UPA00138"/>
<feature type="region of interest" description="Disordered" evidence="11">
    <location>
        <begin position="16"/>
        <end position="75"/>
    </location>
</feature>
<evidence type="ECO:0000256" key="11">
    <source>
        <dbReference type="SAM" id="MobiDB-lite"/>
    </source>
</evidence>
<name>A0A8J5MX84_HOMAM</name>
<evidence type="ECO:0000256" key="3">
    <source>
        <dbReference type="ARBA" id="ARBA00004742"/>
    </source>
</evidence>
<evidence type="ECO:0000256" key="8">
    <source>
        <dbReference type="ARBA" id="ARBA00022432"/>
    </source>
</evidence>
<evidence type="ECO:0000256" key="4">
    <source>
        <dbReference type="ARBA" id="ARBA00007422"/>
    </source>
</evidence>
<evidence type="ECO:0000313" key="13">
    <source>
        <dbReference type="Proteomes" id="UP000747542"/>
    </source>
</evidence>
<dbReference type="Proteomes" id="UP000747542">
    <property type="component" value="Unassembled WGS sequence"/>
</dbReference>
<dbReference type="PANTHER" id="PTHR21139">
    <property type="entry name" value="TRIOSEPHOSPHATE ISOMERASE"/>
    <property type="match status" value="1"/>
</dbReference>
<keyword evidence="10" id="KW-0324">Glycolysis</keyword>
<evidence type="ECO:0000256" key="1">
    <source>
        <dbReference type="ARBA" id="ARBA00000474"/>
    </source>
</evidence>
<evidence type="ECO:0000256" key="2">
    <source>
        <dbReference type="ARBA" id="ARBA00004680"/>
    </source>
</evidence>
<evidence type="ECO:0000313" key="12">
    <source>
        <dbReference type="EMBL" id="KAG7167228.1"/>
    </source>
</evidence>
<accession>A0A8J5MX84</accession>
<dbReference type="InterPro" id="IPR013785">
    <property type="entry name" value="Aldolase_TIM"/>
</dbReference>
<comment type="caution">
    <text evidence="12">The sequence shown here is derived from an EMBL/GenBank/DDBJ whole genome shotgun (WGS) entry which is preliminary data.</text>
</comment>
<dbReference type="GO" id="GO:0006094">
    <property type="term" value="P:gluconeogenesis"/>
    <property type="evidence" value="ECO:0007669"/>
    <property type="project" value="UniProtKB-UniPathway"/>
</dbReference>
<protein>
    <recommendedName>
        <fullName evidence="7 10">Triosephosphate isomerase</fullName>
        <ecNumber evidence="6 10">5.3.1.1</ecNumber>
    </recommendedName>
</protein>
<dbReference type="CDD" id="cd00311">
    <property type="entry name" value="TIM"/>
    <property type="match status" value="1"/>
</dbReference>
<dbReference type="GO" id="GO:0046166">
    <property type="term" value="P:glyceraldehyde-3-phosphate biosynthetic process"/>
    <property type="evidence" value="ECO:0007669"/>
    <property type="project" value="TreeGrafter"/>
</dbReference>
<dbReference type="AlphaFoldDB" id="A0A8J5MX84"/>
<evidence type="ECO:0000256" key="9">
    <source>
        <dbReference type="ARBA" id="ARBA00023235"/>
    </source>
</evidence>
<organism evidence="12 13">
    <name type="scientific">Homarus americanus</name>
    <name type="common">American lobster</name>
    <dbReference type="NCBI Taxonomy" id="6706"/>
    <lineage>
        <taxon>Eukaryota</taxon>
        <taxon>Metazoa</taxon>
        <taxon>Ecdysozoa</taxon>
        <taxon>Arthropoda</taxon>
        <taxon>Crustacea</taxon>
        <taxon>Multicrustacea</taxon>
        <taxon>Malacostraca</taxon>
        <taxon>Eumalacostraca</taxon>
        <taxon>Eucarida</taxon>
        <taxon>Decapoda</taxon>
        <taxon>Pleocyemata</taxon>
        <taxon>Astacidea</taxon>
        <taxon>Nephropoidea</taxon>
        <taxon>Nephropidae</taxon>
        <taxon>Homarus</taxon>
    </lineage>
</organism>
<gene>
    <name evidence="12" type="primary">Tpi1b-L1</name>
    <name evidence="12" type="ORF">Hamer_G017138</name>
</gene>
<sequence>MCGCVKSLVMPATCPTLNQPAPHHPTPRHPTPHHPSPHGPTPHHPTPHHSTTHGPTPLTALPRTTLPLTTLPSPYPSPPYPSPLPLLYPAPPYPSPPLPHHPTPHHCSTDVVIRPPQHLLPHLSFIYSQVVACVVETQKDKQTGCTEETLFAQLKALAAAITDWSRVVLAFEALWASGTGVLATPAEVQEVLAKLRQWLRQNVSNTVANTTRIIYAGSVSSTNCQELATLKDLDGFLVGSAALKPDIVHIINARTTHVSRLNLTPHKDASLPLIKIVPLNPVNTCRSTQSTETTRMRNMTGALWATQVQLMATTRRIQHLRQQHFQNKSLPLRRCPKRSI</sequence>
<evidence type="ECO:0000256" key="6">
    <source>
        <dbReference type="ARBA" id="ARBA00011940"/>
    </source>
</evidence>
<comment type="pathway">
    <text evidence="2 10">Carbohydrate degradation; glycolysis; D-glyceraldehyde 3-phosphate from glycerone phosphate: step 1/1.</text>
</comment>
<evidence type="ECO:0000256" key="7">
    <source>
        <dbReference type="ARBA" id="ARBA00019397"/>
    </source>
</evidence>
<dbReference type="EMBL" id="JAHLQT010021820">
    <property type="protein sequence ID" value="KAG7167228.1"/>
    <property type="molecule type" value="Genomic_DNA"/>
</dbReference>
<feature type="compositionally biased region" description="Basic residues" evidence="11">
    <location>
        <begin position="25"/>
        <end position="36"/>
    </location>
</feature>
<dbReference type="InterPro" id="IPR035990">
    <property type="entry name" value="TIM_sf"/>
</dbReference>
<dbReference type="UniPathway" id="UPA00109">
    <property type="reaction ID" value="UER00189"/>
</dbReference>
<evidence type="ECO:0000256" key="5">
    <source>
        <dbReference type="ARBA" id="ARBA00011738"/>
    </source>
</evidence>
<dbReference type="PANTHER" id="PTHR21139:SF2">
    <property type="entry name" value="TRIOSEPHOSPHATE ISOMERASE"/>
    <property type="match status" value="1"/>
</dbReference>
<evidence type="ECO:0000256" key="10">
    <source>
        <dbReference type="RuleBase" id="RU363013"/>
    </source>
</evidence>
<comment type="pathway">
    <text evidence="3 10">Carbohydrate biosynthesis; gluconeogenesis.</text>
</comment>
<feature type="compositionally biased region" description="Low complexity" evidence="11">
    <location>
        <begin position="52"/>
        <end position="72"/>
    </location>
</feature>
<dbReference type="SUPFAM" id="SSF51351">
    <property type="entry name" value="Triosephosphate isomerase (TIM)"/>
    <property type="match status" value="1"/>
</dbReference>
<dbReference type="GO" id="GO:0004807">
    <property type="term" value="F:triose-phosphate isomerase activity"/>
    <property type="evidence" value="ECO:0007669"/>
    <property type="project" value="UniProtKB-EC"/>
</dbReference>
<comment type="catalytic activity">
    <reaction evidence="1 10">
        <text>D-glyceraldehyde 3-phosphate = dihydroxyacetone phosphate</text>
        <dbReference type="Rhea" id="RHEA:18585"/>
        <dbReference type="ChEBI" id="CHEBI:57642"/>
        <dbReference type="ChEBI" id="CHEBI:59776"/>
        <dbReference type="EC" id="5.3.1.1"/>
    </reaction>
</comment>
<dbReference type="GO" id="GO:0005829">
    <property type="term" value="C:cytosol"/>
    <property type="evidence" value="ECO:0007669"/>
    <property type="project" value="TreeGrafter"/>
</dbReference>